<evidence type="ECO:0000313" key="3">
    <source>
        <dbReference type="Proteomes" id="UP000735302"/>
    </source>
</evidence>
<accession>A0AAV4C2Y6</accession>
<gene>
    <name evidence="2" type="ORF">PoB_005354500</name>
</gene>
<evidence type="ECO:0000313" key="2">
    <source>
        <dbReference type="EMBL" id="GFO27040.1"/>
    </source>
</evidence>
<comment type="caution">
    <text evidence="2">The sequence shown here is derived from an EMBL/GenBank/DDBJ whole genome shotgun (WGS) entry which is preliminary data.</text>
</comment>
<dbReference type="Proteomes" id="UP000735302">
    <property type="component" value="Unassembled WGS sequence"/>
</dbReference>
<reference evidence="2 3" key="1">
    <citation type="journal article" date="2021" name="Elife">
        <title>Chloroplast acquisition without the gene transfer in kleptoplastic sea slugs, Plakobranchus ocellatus.</title>
        <authorList>
            <person name="Maeda T."/>
            <person name="Takahashi S."/>
            <person name="Yoshida T."/>
            <person name="Shimamura S."/>
            <person name="Takaki Y."/>
            <person name="Nagai Y."/>
            <person name="Toyoda A."/>
            <person name="Suzuki Y."/>
            <person name="Arimoto A."/>
            <person name="Ishii H."/>
            <person name="Satoh N."/>
            <person name="Nishiyama T."/>
            <person name="Hasebe M."/>
            <person name="Maruyama T."/>
            <person name="Minagawa J."/>
            <person name="Obokata J."/>
            <person name="Shigenobu S."/>
        </authorList>
    </citation>
    <scope>NUCLEOTIDE SEQUENCE [LARGE SCALE GENOMIC DNA]</scope>
</reference>
<feature type="compositionally biased region" description="Low complexity" evidence="1">
    <location>
        <begin position="10"/>
        <end position="35"/>
    </location>
</feature>
<keyword evidence="3" id="KW-1185">Reference proteome</keyword>
<protein>
    <submittedName>
        <fullName evidence="2">Uncharacterized protein</fullName>
    </submittedName>
</protein>
<proteinExistence type="predicted"/>
<feature type="region of interest" description="Disordered" evidence="1">
    <location>
        <begin position="1"/>
        <end position="39"/>
    </location>
</feature>
<evidence type="ECO:0000256" key="1">
    <source>
        <dbReference type="SAM" id="MobiDB-lite"/>
    </source>
</evidence>
<sequence length="103" mass="11678">MRYHDDNNDEGSNNNKSSSSSSSSRRNNNNISNTNEEPVYNKVISRCQARAPVAARIRNRRAHIDLRFVISCATDAPVSNNMEKIVSRYHPKVLSVPYFVPKV</sequence>
<dbReference type="EMBL" id="BLXT01005881">
    <property type="protein sequence ID" value="GFO27040.1"/>
    <property type="molecule type" value="Genomic_DNA"/>
</dbReference>
<organism evidence="2 3">
    <name type="scientific">Plakobranchus ocellatus</name>
    <dbReference type="NCBI Taxonomy" id="259542"/>
    <lineage>
        <taxon>Eukaryota</taxon>
        <taxon>Metazoa</taxon>
        <taxon>Spiralia</taxon>
        <taxon>Lophotrochozoa</taxon>
        <taxon>Mollusca</taxon>
        <taxon>Gastropoda</taxon>
        <taxon>Heterobranchia</taxon>
        <taxon>Euthyneura</taxon>
        <taxon>Panpulmonata</taxon>
        <taxon>Sacoglossa</taxon>
        <taxon>Placobranchoidea</taxon>
        <taxon>Plakobranchidae</taxon>
        <taxon>Plakobranchus</taxon>
    </lineage>
</organism>
<name>A0AAV4C2Y6_9GAST</name>
<dbReference type="AlphaFoldDB" id="A0AAV4C2Y6"/>